<name>A0A558A520_9PSEU</name>
<dbReference type="NCBIfam" id="TIGR03086">
    <property type="entry name" value="TIGR03086 family metal-binding protein"/>
    <property type="match status" value="1"/>
</dbReference>
<evidence type="ECO:0000259" key="2">
    <source>
        <dbReference type="Pfam" id="PF11716"/>
    </source>
</evidence>
<evidence type="ECO:0000256" key="1">
    <source>
        <dbReference type="SAM" id="MobiDB-lite"/>
    </source>
</evidence>
<accession>A0A558A520</accession>
<organism evidence="3 4">
    <name type="scientific">Amycolatopsis acidiphila</name>
    <dbReference type="NCBI Taxonomy" id="715473"/>
    <lineage>
        <taxon>Bacteria</taxon>
        <taxon>Bacillati</taxon>
        <taxon>Actinomycetota</taxon>
        <taxon>Actinomycetes</taxon>
        <taxon>Pseudonocardiales</taxon>
        <taxon>Pseudonocardiaceae</taxon>
        <taxon>Amycolatopsis</taxon>
    </lineage>
</organism>
<reference evidence="3 4" key="1">
    <citation type="submission" date="2019-07" db="EMBL/GenBank/DDBJ databases">
        <title>New species of Amycolatopsis and Streptomyces.</title>
        <authorList>
            <person name="Duangmal K."/>
            <person name="Teo W.F.A."/>
            <person name="Lipun K."/>
        </authorList>
    </citation>
    <scope>NUCLEOTIDE SEQUENCE [LARGE SCALE GENOMIC DNA]</scope>
    <source>
        <strain evidence="3 4">JCM 30562</strain>
    </source>
</reference>
<dbReference type="GO" id="GO:0046872">
    <property type="term" value="F:metal ion binding"/>
    <property type="evidence" value="ECO:0007669"/>
    <property type="project" value="InterPro"/>
</dbReference>
<feature type="region of interest" description="Disordered" evidence="1">
    <location>
        <begin position="62"/>
        <end position="82"/>
    </location>
</feature>
<comment type="caution">
    <text evidence="3">The sequence shown here is derived from an EMBL/GenBank/DDBJ whole genome shotgun (WGS) entry which is preliminary data.</text>
</comment>
<proteinExistence type="predicted"/>
<feature type="compositionally biased region" description="Low complexity" evidence="1">
    <location>
        <begin position="65"/>
        <end position="77"/>
    </location>
</feature>
<keyword evidence="4" id="KW-1185">Reference proteome</keyword>
<dbReference type="InterPro" id="IPR034660">
    <property type="entry name" value="DinB/YfiT-like"/>
</dbReference>
<dbReference type="AlphaFoldDB" id="A0A558A520"/>
<dbReference type="InterPro" id="IPR024344">
    <property type="entry name" value="MDMPI_metal-binding"/>
</dbReference>
<feature type="domain" description="Mycothiol-dependent maleylpyruvate isomerase metal-binding" evidence="2">
    <location>
        <begin position="8"/>
        <end position="132"/>
    </location>
</feature>
<dbReference type="OrthoDB" id="5185819at2"/>
<evidence type="ECO:0000313" key="3">
    <source>
        <dbReference type="EMBL" id="TVT19346.1"/>
    </source>
</evidence>
<dbReference type="SUPFAM" id="SSF109854">
    <property type="entry name" value="DinB/YfiT-like putative metalloenzymes"/>
    <property type="match status" value="1"/>
</dbReference>
<sequence>MDTMEWYRRAQDGFDDVLASVPPGRWDSPSTCPGWTVRDVAGHVVWGQLQLRAWATGADFADRSGAPGAPHPAGLAGEDPVTSWRTARDASLATLTEDALTRPTTIPGMGEVPVVAVVRLLRTDLVAHTWDIGHALAMDVRLDPVLVTMAFEWARAHAVRRPGFFGPELTPPGEADEQARMLAFIGRAAWQPVAA</sequence>
<dbReference type="EMBL" id="VJZA01000048">
    <property type="protein sequence ID" value="TVT19346.1"/>
    <property type="molecule type" value="Genomic_DNA"/>
</dbReference>
<dbReference type="InterPro" id="IPR017517">
    <property type="entry name" value="Maleyloyr_isom"/>
</dbReference>
<protein>
    <submittedName>
        <fullName evidence="3">TIGR03086 family protein</fullName>
    </submittedName>
</protein>
<evidence type="ECO:0000313" key="4">
    <source>
        <dbReference type="Proteomes" id="UP000318578"/>
    </source>
</evidence>
<dbReference type="Pfam" id="PF11716">
    <property type="entry name" value="MDMPI_N"/>
    <property type="match status" value="1"/>
</dbReference>
<dbReference type="Gene3D" id="1.20.120.450">
    <property type="entry name" value="dinb family like domain"/>
    <property type="match status" value="1"/>
</dbReference>
<dbReference type="RefSeq" id="WP_144642261.1">
    <property type="nucleotide sequence ID" value="NZ_BNAX01000002.1"/>
</dbReference>
<dbReference type="InterPro" id="IPR017520">
    <property type="entry name" value="CHP03086"/>
</dbReference>
<dbReference type="Proteomes" id="UP000318578">
    <property type="component" value="Unassembled WGS sequence"/>
</dbReference>
<dbReference type="NCBIfam" id="TIGR03083">
    <property type="entry name" value="maleylpyruvate isomerase family mycothiol-dependent enzyme"/>
    <property type="match status" value="1"/>
</dbReference>
<gene>
    <name evidence="3" type="ORF">FNH06_24625</name>
</gene>